<feature type="region of interest" description="Disordered" evidence="1">
    <location>
        <begin position="1109"/>
        <end position="1165"/>
    </location>
</feature>
<evidence type="ECO:0000313" key="3">
    <source>
        <dbReference type="Proteomes" id="UP001321047"/>
    </source>
</evidence>
<gene>
    <name evidence="2" type="ORF">OB919_17065</name>
</gene>
<feature type="compositionally biased region" description="Basic and acidic residues" evidence="1">
    <location>
        <begin position="1141"/>
        <end position="1155"/>
    </location>
</feature>
<sequence>MIGFDLSRRDVLRSGLLGTVGAASGVIGTATGTESAGGAGMDVTLIPADGDFGFNYPYYLYAPAVEGAFDRPILVEPNNTGRSTDDFDTHRESAERLIEHGTPRRIGDELRVPVLVPVFPRPSSNPVDWRHYVHALDAETMQIDSGDLERVDEQLLGMVEHARERLSEQSYPVGGDMIMNGFSASGTFVNRFTALHPDRVRSVTAGGINGTAILPLEEAAGRTVDFPIGIADLESLTGEAFDRDQWQAVDQLVYMGGDDENDTIPYDDAWNSTQREIALEVYGEHMQNDRMPYCKSVYEEAGATGRVEVYPNIGHRPVTEELIAFHRKHVVPQSVGFAEPLAIGEETVTVLARAHDDREYELRVFSDERGELTDAVREFDPAVDDRVQIELATPLADGEDVTVGLFEPGSANQEAALTSETATVHGKVEFVETPVAGDETVTITYDLSTVYPVREQATLRLDTEQGGASKLTALEPGTSETVTLPLEADEQGVPLEQGREVTATIADADPQGLDPVATDTRTIGAPADPALSLEVDAERAVLAAEDVAVEIAVRVIGGDSDDLTDIPIECAVDGEVVDMVTTSPSVGETETIALSVPTDGYDRDELTVSATWGETTDEETVILATQPGDGDGSAGNPYRITDETELAYVDFERSAHFELAEDIDLSGFERFVRIGSLREPFSGTFDGRHHEITGVHIEESVDQFEGIGLFGNLIGGSIENVHLVDVHVTGDDFVGGAVGMAQAPAEISRVSVSGTVVGEDNVGGIIGGTSTGEDGEDVVISETASDASVQGERKVGGIMGQSSGDRITNSYASGSVSGHRDVAGVLGLNVFGGVVSTSYASATLEGDGGGLVANNPEGSITDSYWDVDATGISTSDGGATGLRTAAMTGDDAVSTLSGFDFEETWAVTDGYPVLAWEHAFSIQQLSELDTHVVGDPAQVTVTVANTGPAPIEEALEFRFSGEVVERRPISLDADESTTLEFEADTDGLEPGVHDYGVGDRTASVTLVDGDTPMFELTDVAFPESVEKDTEPSLSVTIQNLGMADEQAIVARVTDDAGDTVLTDRLIAASLERGEHLERTFFLDTAELPIGEYELTVETDDNDYTRTFEVQDTSDDDAETSYDDSVTRPDDSVSEGDDSDSRDDRAVDNKDSRDDREADDQSPGFGLASVLAGIAGAGYLLRQRVSMDADQENDS</sequence>
<evidence type="ECO:0000313" key="2">
    <source>
        <dbReference type="EMBL" id="MCU4753672.1"/>
    </source>
</evidence>
<dbReference type="InterPro" id="IPR029058">
    <property type="entry name" value="AB_hydrolase_fold"/>
</dbReference>
<dbReference type="Proteomes" id="UP001321047">
    <property type="component" value="Unassembled WGS sequence"/>
</dbReference>
<dbReference type="Gene3D" id="3.40.50.1820">
    <property type="entry name" value="alpha/beta hydrolase"/>
    <property type="match status" value="1"/>
</dbReference>
<dbReference type="RefSeq" id="WP_342809982.1">
    <property type="nucleotide sequence ID" value="NZ_JAOPJZ010000020.1"/>
</dbReference>
<name>A0AAP3E898_9EURY</name>
<feature type="compositionally biased region" description="Acidic residues" evidence="1">
    <location>
        <begin position="1111"/>
        <end position="1121"/>
    </location>
</feature>
<dbReference type="InterPro" id="IPR013783">
    <property type="entry name" value="Ig-like_fold"/>
</dbReference>
<dbReference type="Gene3D" id="2.160.20.110">
    <property type="match status" value="1"/>
</dbReference>
<keyword evidence="3" id="KW-1185">Reference proteome</keyword>
<dbReference type="EMBL" id="JAOPJZ010000020">
    <property type="protein sequence ID" value="MCU4753672.1"/>
    <property type="molecule type" value="Genomic_DNA"/>
</dbReference>
<evidence type="ECO:0000256" key="1">
    <source>
        <dbReference type="SAM" id="MobiDB-lite"/>
    </source>
</evidence>
<comment type="caution">
    <text evidence="2">The sequence shown here is derived from an EMBL/GenBank/DDBJ whole genome shotgun (WGS) entry which is preliminary data.</text>
</comment>
<accession>A0AAP3E898</accession>
<dbReference type="AlphaFoldDB" id="A0AAP3E898"/>
<proteinExistence type="predicted"/>
<organism evidence="2 3">
    <name type="scientific">Natronosalvus hydrolyticus</name>
    <dbReference type="NCBI Taxonomy" id="2979988"/>
    <lineage>
        <taxon>Archaea</taxon>
        <taxon>Methanobacteriati</taxon>
        <taxon>Methanobacteriota</taxon>
        <taxon>Stenosarchaea group</taxon>
        <taxon>Halobacteria</taxon>
        <taxon>Halobacteriales</taxon>
        <taxon>Natrialbaceae</taxon>
        <taxon>Natronosalvus</taxon>
    </lineage>
</organism>
<dbReference type="PROSITE" id="PS51318">
    <property type="entry name" value="TAT"/>
    <property type="match status" value="1"/>
</dbReference>
<protein>
    <submittedName>
        <fullName evidence="2">Uncharacterized protein</fullName>
    </submittedName>
</protein>
<dbReference type="Gene3D" id="2.60.40.10">
    <property type="entry name" value="Immunoglobulins"/>
    <property type="match status" value="2"/>
</dbReference>
<dbReference type="SUPFAM" id="SSF53474">
    <property type="entry name" value="alpha/beta-Hydrolases"/>
    <property type="match status" value="1"/>
</dbReference>
<dbReference type="InterPro" id="IPR006311">
    <property type="entry name" value="TAT_signal"/>
</dbReference>
<reference evidence="2 3" key="1">
    <citation type="submission" date="2022-09" db="EMBL/GenBank/DDBJ databases">
        <title>Enrichment on poylsaccharides allowed isolation of novel metabolic and taxonomic groups of Haloarchaea.</title>
        <authorList>
            <person name="Sorokin D.Y."/>
            <person name="Elcheninov A.G."/>
            <person name="Khizhniak T.V."/>
            <person name="Kolganova T.V."/>
            <person name="Kublanov I.V."/>
        </authorList>
    </citation>
    <scope>NUCLEOTIDE SEQUENCE [LARGE SCALE GENOMIC DNA]</scope>
    <source>
        <strain evidence="2 3">AArc-curdl1</strain>
    </source>
</reference>
<feature type="compositionally biased region" description="Acidic residues" evidence="1">
    <location>
        <begin position="1131"/>
        <end position="1140"/>
    </location>
</feature>